<dbReference type="GO" id="GO:0005783">
    <property type="term" value="C:endoplasmic reticulum"/>
    <property type="evidence" value="ECO:0007669"/>
    <property type="project" value="TreeGrafter"/>
</dbReference>
<evidence type="ECO:0000256" key="1">
    <source>
        <dbReference type="ARBA" id="ARBA00004308"/>
    </source>
</evidence>
<evidence type="ECO:0000259" key="8">
    <source>
        <dbReference type="Pfam" id="PF25140"/>
    </source>
</evidence>
<dbReference type="InterPro" id="IPR039529">
    <property type="entry name" value="PGAP1/BST1"/>
</dbReference>
<feature type="domain" description="GPI inositol-deacylase PGAP1-like alpha/beta" evidence="7">
    <location>
        <begin position="3"/>
        <end position="38"/>
    </location>
</feature>
<evidence type="ECO:0000313" key="10">
    <source>
        <dbReference type="Proteomes" id="UP000014500"/>
    </source>
</evidence>
<evidence type="ECO:0008006" key="11">
    <source>
        <dbReference type="Google" id="ProtNLM"/>
    </source>
</evidence>
<sequence>MDLQCLTSSISNVWLSTDHNGIVWCKQLVMVIKRAMFDLIDHQRRQLNTDPIKRAYILNYHFMRKQLKLSFDALTRLNSTSLINSKGKWNEQRKSSWTYVQSKVIALQYFAIPIRRDGNLVVIARNVDFHDWILICKAKTEINNNNSCEKATVISRVRLLPSPNALTKSIHLRLIDWKSQTHVVVQVQPTTERVEIFSEVYGPDDRHLDFNVPYMPYNLLFTMLKVEKTARNAVFYNITLVGFNTLWQAYSVKVTPLCKRCKNNFTSVMRFYVPWNNEDVYTLINCTDGGQTVVKLQSAKPDVPYSDPQIHFYLDPQCQFRITVSGAFSDILGQIVRHYSSQIFVLAVAVLIEVLSAQLSTYLDDGKCPSLFDSLAAYRICLNLIIPSYVILYLYKIHEEIYLMDFISNISQLGFASENIKFSGTLLLLYFCALVLVHFLTRLILIPVSIIAYFSSHIFYNYFKMEPGKLKIRQNFPVAFVVASAILISIAKASCGSLLLLLLFTAYIFKVGQLRGQLNTASNRGRKIGYLSLAAHIHFTLLVLWFLTWLTTIPCLMVWVKNLKFELQLEFDHSFVPASVLIASLAFCWVEEASKTPKWMVVGAVWLLRILSICVVFS</sequence>
<dbReference type="PhylomeDB" id="T1IRN3"/>
<feature type="transmembrane region" description="Helical" evidence="6">
    <location>
        <begin position="375"/>
        <end position="395"/>
    </location>
</feature>
<dbReference type="InterPro" id="IPR056824">
    <property type="entry name" value="PGAP1_TMD"/>
</dbReference>
<name>T1IRN3_STRMM</name>
<feature type="transmembrane region" description="Helical" evidence="6">
    <location>
        <begin position="343"/>
        <end position="363"/>
    </location>
</feature>
<feature type="transmembrane region" description="Helical" evidence="6">
    <location>
        <begin position="476"/>
        <end position="509"/>
    </location>
</feature>
<feature type="transmembrane region" description="Helical" evidence="6">
    <location>
        <begin position="571"/>
        <end position="590"/>
    </location>
</feature>
<dbReference type="PANTHER" id="PTHR15495:SF7">
    <property type="entry name" value="GPI INOSITOL-DEACYLASE"/>
    <property type="match status" value="1"/>
</dbReference>
<keyword evidence="3" id="KW-0378">Hydrolase</keyword>
<organism evidence="9 10">
    <name type="scientific">Strigamia maritima</name>
    <name type="common">European centipede</name>
    <name type="synonym">Geophilus maritimus</name>
    <dbReference type="NCBI Taxonomy" id="126957"/>
    <lineage>
        <taxon>Eukaryota</taxon>
        <taxon>Metazoa</taxon>
        <taxon>Ecdysozoa</taxon>
        <taxon>Arthropoda</taxon>
        <taxon>Myriapoda</taxon>
        <taxon>Chilopoda</taxon>
        <taxon>Pleurostigmophora</taxon>
        <taxon>Geophilomorpha</taxon>
        <taxon>Linotaeniidae</taxon>
        <taxon>Strigamia</taxon>
    </lineage>
</organism>
<dbReference type="GO" id="GO:0016020">
    <property type="term" value="C:membrane"/>
    <property type="evidence" value="ECO:0007669"/>
    <property type="project" value="GOC"/>
</dbReference>
<accession>T1IRN3</accession>
<feature type="transmembrane region" description="Helical" evidence="6">
    <location>
        <begin position="530"/>
        <end position="559"/>
    </location>
</feature>
<proteinExistence type="predicted"/>
<dbReference type="EnsemblMetazoa" id="SMAR003732-RA">
    <property type="protein sequence ID" value="SMAR003732-PA"/>
    <property type="gene ID" value="SMAR003732"/>
</dbReference>
<dbReference type="Pfam" id="PF07819">
    <property type="entry name" value="PGAP1"/>
    <property type="match status" value="1"/>
</dbReference>
<dbReference type="GO" id="GO:0050185">
    <property type="term" value="F:phosphatidylinositol deacylase activity"/>
    <property type="evidence" value="ECO:0007669"/>
    <property type="project" value="TreeGrafter"/>
</dbReference>
<evidence type="ECO:0000256" key="6">
    <source>
        <dbReference type="SAM" id="Phobius"/>
    </source>
</evidence>
<dbReference type="InterPro" id="IPR012908">
    <property type="entry name" value="PGAP1-ab_dom-like"/>
</dbReference>
<keyword evidence="10" id="KW-1185">Reference proteome</keyword>
<reference evidence="9" key="2">
    <citation type="submission" date="2015-02" db="UniProtKB">
        <authorList>
            <consortium name="EnsemblMetazoa"/>
        </authorList>
    </citation>
    <scope>IDENTIFICATION</scope>
</reference>
<evidence type="ECO:0000259" key="7">
    <source>
        <dbReference type="Pfam" id="PF07819"/>
    </source>
</evidence>
<dbReference type="GO" id="GO:0006505">
    <property type="term" value="P:GPI anchor metabolic process"/>
    <property type="evidence" value="ECO:0007669"/>
    <property type="project" value="TreeGrafter"/>
</dbReference>
<dbReference type="HOGENOM" id="CLU_013735_1_0_1"/>
<dbReference type="Pfam" id="PF25140">
    <property type="entry name" value="PGAP1_TMD"/>
    <property type="match status" value="1"/>
</dbReference>
<evidence type="ECO:0000256" key="4">
    <source>
        <dbReference type="ARBA" id="ARBA00022989"/>
    </source>
</evidence>
<keyword evidence="4 6" id="KW-1133">Transmembrane helix</keyword>
<keyword evidence="2 6" id="KW-0812">Transmembrane</keyword>
<evidence type="ECO:0000256" key="3">
    <source>
        <dbReference type="ARBA" id="ARBA00022801"/>
    </source>
</evidence>
<dbReference type="PANTHER" id="PTHR15495">
    <property type="entry name" value="NEGATIVE REGULATOR OF VESICLE FORMATION-RELATED"/>
    <property type="match status" value="1"/>
</dbReference>
<dbReference type="OMA" id="CPSEDSN"/>
<keyword evidence="5 6" id="KW-0472">Membrane</keyword>
<dbReference type="Pfam" id="PF24660">
    <property type="entry name" value="PGAP1_3rd"/>
    <property type="match status" value="1"/>
</dbReference>
<feature type="transmembrane region" description="Helical" evidence="6">
    <location>
        <begin position="427"/>
        <end position="456"/>
    </location>
</feature>
<comment type="subcellular location">
    <subcellularLocation>
        <location evidence="1">Endomembrane system</location>
    </subcellularLocation>
</comment>
<dbReference type="EMBL" id="JH431373">
    <property type="status" value="NOT_ANNOTATED_CDS"/>
    <property type="molecule type" value="Genomic_DNA"/>
</dbReference>
<dbReference type="STRING" id="126957.T1IRN3"/>
<dbReference type="GO" id="GO:0006888">
    <property type="term" value="P:endoplasmic reticulum to Golgi vesicle-mediated transport"/>
    <property type="evidence" value="ECO:0007669"/>
    <property type="project" value="TreeGrafter"/>
</dbReference>
<protein>
    <recommendedName>
        <fullName evidence="11">GPI inositol-deacylase</fullName>
    </recommendedName>
</protein>
<feature type="domain" description="GPI inositol-deacylase transmembrane" evidence="8">
    <location>
        <begin position="344"/>
        <end position="598"/>
    </location>
</feature>
<dbReference type="eggNOG" id="KOG3724">
    <property type="taxonomic scope" value="Eukaryota"/>
</dbReference>
<dbReference type="AlphaFoldDB" id="T1IRN3"/>
<evidence type="ECO:0000256" key="5">
    <source>
        <dbReference type="ARBA" id="ARBA00023136"/>
    </source>
</evidence>
<evidence type="ECO:0000313" key="9">
    <source>
        <dbReference type="EnsemblMetazoa" id="SMAR003732-PA"/>
    </source>
</evidence>
<feature type="transmembrane region" description="Helical" evidence="6">
    <location>
        <begin position="599"/>
        <end position="617"/>
    </location>
</feature>
<reference evidence="10" key="1">
    <citation type="submission" date="2011-05" db="EMBL/GenBank/DDBJ databases">
        <authorList>
            <person name="Richards S.R."/>
            <person name="Qu J."/>
            <person name="Jiang H."/>
            <person name="Jhangiani S.N."/>
            <person name="Agravi P."/>
            <person name="Goodspeed R."/>
            <person name="Gross S."/>
            <person name="Mandapat C."/>
            <person name="Jackson L."/>
            <person name="Mathew T."/>
            <person name="Pu L."/>
            <person name="Thornton R."/>
            <person name="Saada N."/>
            <person name="Wilczek-Boney K.B."/>
            <person name="Lee S."/>
            <person name="Kovar C."/>
            <person name="Wu Y."/>
            <person name="Scherer S.E."/>
            <person name="Worley K.C."/>
            <person name="Muzny D.M."/>
            <person name="Gibbs R."/>
        </authorList>
    </citation>
    <scope>NUCLEOTIDE SEQUENCE</scope>
    <source>
        <strain evidence="10">Brora</strain>
    </source>
</reference>
<dbReference type="Proteomes" id="UP000014500">
    <property type="component" value="Unassembled WGS sequence"/>
</dbReference>
<evidence type="ECO:0000256" key="2">
    <source>
        <dbReference type="ARBA" id="ARBA00022692"/>
    </source>
</evidence>